<keyword evidence="1" id="KW-1133">Transmembrane helix</keyword>
<evidence type="ECO:0000313" key="4">
    <source>
        <dbReference type="Proteomes" id="UP001337681"/>
    </source>
</evidence>
<protein>
    <submittedName>
        <fullName evidence="3">PH domain-containing protein</fullName>
    </submittedName>
</protein>
<dbReference type="RefSeq" id="WP_330146889.1">
    <property type="nucleotide sequence ID" value="NZ_JAZDQU010000002.1"/>
</dbReference>
<evidence type="ECO:0000313" key="3">
    <source>
        <dbReference type="EMBL" id="MEE1886001.1"/>
    </source>
</evidence>
<sequence length="174" mass="19879">MEFENKVIGIKDIPTIESIVLTPIEKSYRKVQIYNQLLLISILLIVATLALYFIKSLQNTTIFAIAVGGILLFSFALFRLSYLSFLNKSYAIREHDVVYQTGWLYKKIHVLPFARIQHCTLNSGVFERKFNLSSLSIFTAGGDSSTLKIEGLLVQDAEKLRNFIINKIKQEDEQ</sequence>
<organism evidence="3 4">
    <name type="scientific">Pedobacter flavus</name>
    <dbReference type="NCBI Taxonomy" id="3113906"/>
    <lineage>
        <taxon>Bacteria</taxon>
        <taxon>Pseudomonadati</taxon>
        <taxon>Bacteroidota</taxon>
        <taxon>Sphingobacteriia</taxon>
        <taxon>Sphingobacteriales</taxon>
        <taxon>Sphingobacteriaceae</taxon>
        <taxon>Pedobacter</taxon>
    </lineage>
</organism>
<dbReference type="EMBL" id="JAZDQU010000002">
    <property type="protein sequence ID" value="MEE1886001.1"/>
    <property type="molecule type" value="Genomic_DNA"/>
</dbReference>
<feature type="domain" description="YdbS-like PH" evidence="2">
    <location>
        <begin position="87"/>
        <end position="164"/>
    </location>
</feature>
<dbReference type="PANTHER" id="PTHR34473:SF2">
    <property type="entry name" value="UPF0699 TRANSMEMBRANE PROTEIN YDBT"/>
    <property type="match status" value="1"/>
</dbReference>
<reference evidence="3 4" key="1">
    <citation type="submission" date="2024-01" db="EMBL/GenBank/DDBJ databases">
        <title>Pedobacter sp. nov., isolated from oil-contaminated soil.</title>
        <authorList>
            <person name="Le N.T.T."/>
        </authorList>
    </citation>
    <scope>NUCLEOTIDE SEQUENCE [LARGE SCALE GENOMIC DNA]</scope>
    <source>
        <strain evidence="3 4">VNH31</strain>
    </source>
</reference>
<dbReference type="Proteomes" id="UP001337681">
    <property type="component" value="Unassembled WGS sequence"/>
</dbReference>
<dbReference type="InterPro" id="IPR005182">
    <property type="entry name" value="YdbS-like_PH"/>
</dbReference>
<dbReference type="Pfam" id="PF03703">
    <property type="entry name" value="bPH_2"/>
    <property type="match status" value="1"/>
</dbReference>
<feature type="transmembrane region" description="Helical" evidence="1">
    <location>
        <begin position="33"/>
        <end position="54"/>
    </location>
</feature>
<evidence type="ECO:0000256" key="1">
    <source>
        <dbReference type="SAM" id="Phobius"/>
    </source>
</evidence>
<name>A0ABU7H3X2_9SPHI</name>
<keyword evidence="1" id="KW-0812">Transmembrane</keyword>
<keyword evidence="1" id="KW-0472">Membrane</keyword>
<gene>
    <name evidence="3" type="ORF">VRU49_11290</name>
</gene>
<proteinExistence type="predicted"/>
<comment type="caution">
    <text evidence="3">The sequence shown here is derived from an EMBL/GenBank/DDBJ whole genome shotgun (WGS) entry which is preliminary data.</text>
</comment>
<feature type="transmembrane region" description="Helical" evidence="1">
    <location>
        <begin position="60"/>
        <end position="78"/>
    </location>
</feature>
<keyword evidence="4" id="KW-1185">Reference proteome</keyword>
<evidence type="ECO:0000259" key="2">
    <source>
        <dbReference type="Pfam" id="PF03703"/>
    </source>
</evidence>
<accession>A0ABU7H3X2</accession>
<dbReference type="PANTHER" id="PTHR34473">
    <property type="entry name" value="UPF0699 TRANSMEMBRANE PROTEIN YDBS"/>
    <property type="match status" value="1"/>
</dbReference>